<dbReference type="AlphaFoldDB" id="A0A2X5LHF3"/>
<evidence type="ECO:0000313" key="2">
    <source>
        <dbReference type="Proteomes" id="UP000543252"/>
    </source>
</evidence>
<protein>
    <submittedName>
        <fullName evidence="1">Uncharacterized protein</fullName>
    </submittedName>
</protein>
<reference evidence="1 2" key="1">
    <citation type="submission" date="2019-07" db="EMBL/GenBank/DDBJ databases">
        <authorList>
            <consortium name="GenomeTrakr network: Whole genome sequencing for foodborne pathogen traceback"/>
        </authorList>
    </citation>
    <scope>NUCLEOTIDE SEQUENCE [LARGE SCALE GENOMIC DNA]</scope>
    <source>
        <strain evidence="1 2">PSU-1859</strain>
    </source>
</reference>
<proteinExistence type="predicted"/>
<dbReference type="GeneID" id="75171128"/>
<comment type="caution">
    <text evidence="1">The sequence shown here is derived from an EMBL/GenBank/DDBJ whole genome shotgun (WGS) entry which is preliminary data.</text>
</comment>
<dbReference type="EMBL" id="AASFMQ010000001">
    <property type="protein sequence ID" value="EFB3613377.1"/>
    <property type="molecule type" value="Genomic_DNA"/>
</dbReference>
<accession>A0A2X5LHF3</accession>
<name>A0A2X5LHF3_ECOLX</name>
<evidence type="ECO:0000313" key="1">
    <source>
        <dbReference type="EMBL" id="EFB3613377.1"/>
    </source>
</evidence>
<sequence>MTTKATRGRPARFNAEQMADIAYAYYTADRGKEAKEQILSEHGISIAQFYKNMKKLDIKFYVQIGDGQIVEATGF</sequence>
<dbReference type="Proteomes" id="UP000543252">
    <property type="component" value="Unassembled WGS sequence"/>
</dbReference>
<dbReference type="RefSeq" id="WP_000208371.1">
    <property type="nucleotide sequence ID" value="NZ_AP027850.1"/>
</dbReference>
<gene>
    <name evidence="1" type="ORF">FPS11_00235</name>
</gene>
<organism evidence="1 2">
    <name type="scientific">Escherichia coli</name>
    <dbReference type="NCBI Taxonomy" id="562"/>
    <lineage>
        <taxon>Bacteria</taxon>
        <taxon>Pseudomonadati</taxon>
        <taxon>Pseudomonadota</taxon>
        <taxon>Gammaproteobacteria</taxon>
        <taxon>Enterobacterales</taxon>
        <taxon>Enterobacteriaceae</taxon>
        <taxon>Escherichia</taxon>
    </lineage>
</organism>